<feature type="region of interest" description="Disordered" evidence="1">
    <location>
        <begin position="180"/>
        <end position="204"/>
    </location>
</feature>
<reference evidence="2" key="1">
    <citation type="submission" date="2020-05" db="EMBL/GenBank/DDBJ databases">
        <title>Phylogenomic resolution of chytrid fungi.</title>
        <authorList>
            <person name="Stajich J.E."/>
            <person name="Amses K."/>
            <person name="Simmons R."/>
            <person name="Seto K."/>
            <person name="Myers J."/>
            <person name="Bonds A."/>
            <person name="Quandt C.A."/>
            <person name="Barry K."/>
            <person name="Liu P."/>
            <person name="Grigoriev I."/>
            <person name="Longcore J.E."/>
            <person name="James T.Y."/>
        </authorList>
    </citation>
    <scope>NUCLEOTIDE SEQUENCE</scope>
    <source>
        <strain evidence="2">JEL0513</strain>
    </source>
</reference>
<sequence>MVDWQDEFEEASEDSAQFETTWDDIISASTRENLETASLFGQLETAHFETTLPDSLQQFESHADWRIEKYEYESSHYPPITEAKMYSPIPEKILPIPSPFINTAKKNGPIVLTKNHQNEVLFSCWKNWSNENLYTPETEKKHDLRSFEASESPSTLYSTPTLTTKRCFVHRDSLATLIHDFEDQPSDKQQDSDTSINESQIEKNQIISNTNLDAEMMETVFSPLCRQDSIPSHAQKLIRTDMTADETYFLEKWKKSKISIHDEKVKEVLDAFELEKLLSRRESPIDENDVSPMSENVSEVVDYGADDEKELMQEENKIEKLGDNKICMTSDDKIPDI</sequence>
<feature type="compositionally biased region" description="Polar residues" evidence="1">
    <location>
        <begin position="192"/>
        <end position="204"/>
    </location>
</feature>
<dbReference type="AlphaFoldDB" id="A0AAD5SXJ6"/>
<gene>
    <name evidence="2" type="ORF">HK100_000938</name>
</gene>
<feature type="compositionally biased region" description="Basic and acidic residues" evidence="1">
    <location>
        <begin position="180"/>
        <end position="191"/>
    </location>
</feature>
<dbReference type="EMBL" id="JADGJH010001198">
    <property type="protein sequence ID" value="KAJ3116886.1"/>
    <property type="molecule type" value="Genomic_DNA"/>
</dbReference>
<organism evidence="2 3">
    <name type="scientific">Physocladia obscura</name>
    <dbReference type="NCBI Taxonomy" id="109957"/>
    <lineage>
        <taxon>Eukaryota</taxon>
        <taxon>Fungi</taxon>
        <taxon>Fungi incertae sedis</taxon>
        <taxon>Chytridiomycota</taxon>
        <taxon>Chytridiomycota incertae sedis</taxon>
        <taxon>Chytridiomycetes</taxon>
        <taxon>Chytridiales</taxon>
        <taxon>Chytriomycetaceae</taxon>
        <taxon>Physocladia</taxon>
    </lineage>
</organism>
<keyword evidence="3" id="KW-1185">Reference proteome</keyword>
<name>A0AAD5SXJ6_9FUNG</name>
<proteinExistence type="predicted"/>
<evidence type="ECO:0000256" key="1">
    <source>
        <dbReference type="SAM" id="MobiDB-lite"/>
    </source>
</evidence>
<evidence type="ECO:0000313" key="2">
    <source>
        <dbReference type="EMBL" id="KAJ3116886.1"/>
    </source>
</evidence>
<comment type="caution">
    <text evidence="2">The sequence shown here is derived from an EMBL/GenBank/DDBJ whole genome shotgun (WGS) entry which is preliminary data.</text>
</comment>
<accession>A0AAD5SXJ6</accession>
<dbReference type="Proteomes" id="UP001211907">
    <property type="component" value="Unassembled WGS sequence"/>
</dbReference>
<protein>
    <submittedName>
        <fullName evidence="2">Uncharacterized protein</fullName>
    </submittedName>
</protein>
<evidence type="ECO:0000313" key="3">
    <source>
        <dbReference type="Proteomes" id="UP001211907"/>
    </source>
</evidence>